<evidence type="ECO:0000313" key="2">
    <source>
        <dbReference type="EMBL" id="EHK56126.1"/>
    </source>
</evidence>
<keyword evidence="3" id="KW-1185">Reference proteome</keyword>
<accession>H0HT26</accession>
<dbReference type="PATRIC" id="fig|1107882.3.peg.3234"/>
<evidence type="ECO:0008006" key="4">
    <source>
        <dbReference type="Google" id="ProtNLM"/>
    </source>
</evidence>
<dbReference type="InterPro" id="IPR021698">
    <property type="entry name" value="DUF3280"/>
</dbReference>
<dbReference type="Pfam" id="PF11684">
    <property type="entry name" value="DUF3280"/>
    <property type="match status" value="1"/>
</dbReference>
<dbReference type="EMBL" id="AHAM01000135">
    <property type="protein sequence ID" value="EHK56126.1"/>
    <property type="molecule type" value="Genomic_DNA"/>
</dbReference>
<feature type="chain" id="PRO_5003535114" description="DUF2380 domain-containing protein" evidence="1">
    <location>
        <begin position="21"/>
        <end position="176"/>
    </location>
</feature>
<proteinExistence type="predicted"/>
<name>H0HT26_9HYPH</name>
<sequence length="176" mass="18777">MMARTNGVPACFLMSLALLAAVQGAAAVEPVKDIVVFDFEMMDSSAASGIIPQDEHDARYLAESTQVAKNHLLATGYKIVDAKPAAAEISKAGELRRCNGCEAAIASKLGGELAMTGIVNRISRTEFEMLIKVVDAETGTPVSVGYTGLRMGANYAWPRGAKWLMEKRVVANLTNK</sequence>
<evidence type="ECO:0000256" key="1">
    <source>
        <dbReference type="SAM" id="SignalP"/>
    </source>
</evidence>
<protein>
    <recommendedName>
        <fullName evidence="4">DUF2380 domain-containing protein</fullName>
    </recommendedName>
</protein>
<organism evidence="2 3">
    <name type="scientific">Mesorhizobium alhagi CCNWXJ12-2</name>
    <dbReference type="NCBI Taxonomy" id="1107882"/>
    <lineage>
        <taxon>Bacteria</taxon>
        <taxon>Pseudomonadati</taxon>
        <taxon>Pseudomonadota</taxon>
        <taxon>Alphaproteobacteria</taxon>
        <taxon>Hyphomicrobiales</taxon>
        <taxon>Phyllobacteriaceae</taxon>
        <taxon>Allomesorhizobium</taxon>
    </lineage>
</organism>
<keyword evidence="1" id="KW-0732">Signal</keyword>
<feature type="signal peptide" evidence="1">
    <location>
        <begin position="1"/>
        <end position="20"/>
    </location>
</feature>
<dbReference type="Proteomes" id="UP000003250">
    <property type="component" value="Unassembled WGS sequence"/>
</dbReference>
<reference evidence="2 3" key="1">
    <citation type="journal article" date="2012" name="J. Bacteriol.">
        <title>Draft Genome Sequence of Mesorhizobium alhagi CCNWXJ12-2T, a Novel Salt-Resistant Species Isolated from the Desert of Northwestern China.</title>
        <authorList>
            <person name="Zhou M."/>
            <person name="Chen W."/>
            <person name="Chen H."/>
            <person name="Wei G."/>
        </authorList>
    </citation>
    <scope>NUCLEOTIDE SEQUENCE [LARGE SCALE GENOMIC DNA]</scope>
    <source>
        <strain evidence="2 3">CCNWXJ12-2</strain>
    </source>
</reference>
<evidence type="ECO:0000313" key="3">
    <source>
        <dbReference type="Proteomes" id="UP000003250"/>
    </source>
</evidence>
<dbReference type="AlphaFoldDB" id="H0HT26"/>
<gene>
    <name evidence="2" type="ORF">MAXJ12_16586</name>
</gene>